<feature type="non-terminal residue" evidence="1">
    <location>
        <position position="1"/>
    </location>
</feature>
<dbReference type="EMBL" id="CADCVQ010000168">
    <property type="protein sequence ID" value="CAA9530983.1"/>
    <property type="molecule type" value="Genomic_DNA"/>
</dbReference>
<reference evidence="1" key="1">
    <citation type="submission" date="2020-02" db="EMBL/GenBank/DDBJ databases">
        <authorList>
            <person name="Meier V. D."/>
        </authorList>
    </citation>
    <scope>NUCLEOTIDE SEQUENCE</scope>
    <source>
        <strain evidence="1">AVDCRST_MAG67</strain>
    </source>
</reference>
<sequence>QERLAALLAGRDVALACEELTLRVRADVEAGRWREAALGLRVAFEAALAELEPWREAAGLAERLAELSARGDNVTAAAQTALQGGLDDEQIAAVASALGRLEAALRARVVGAGD</sequence>
<proteinExistence type="predicted"/>
<protein>
    <submittedName>
        <fullName evidence="1">Uncharacterized protein</fullName>
    </submittedName>
</protein>
<name>A0A6J4TSQ5_9ACTN</name>
<dbReference type="AlphaFoldDB" id="A0A6J4TSQ5"/>
<evidence type="ECO:0000313" key="1">
    <source>
        <dbReference type="EMBL" id="CAA9530983.1"/>
    </source>
</evidence>
<accession>A0A6J4TSQ5</accession>
<gene>
    <name evidence="1" type="ORF">AVDCRST_MAG67-4152</name>
</gene>
<organism evidence="1">
    <name type="scientific">uncultured Solirubrobacteraceae bacterium</name>
    <dbReference type="NCBI Taxonomy" id="1162706"/>
    <lineage>
        <taxon>Bacteria</taxon>
        <taxon>Bacillati</taxon>
        <taxon>Actinomycetota</taxon>
        <taxon>Thermoleophilia</taxon>
        <taxon>Solirubrobacterales</taxon>
        <taxon>Solirubrobacteraceae</taxon>
        <taxon>environmental samples</taxon>
    </lineage>
</organism>